<gene>
    <name evidence="1" type="ORF">FUG_LOCUS103870</name>
</gene>
<dbReference type="EMBL" id="CAAKMV010000077">
    <property type="protein sequence ID" value="VIO53841.1"/>
    <property type="molecule type" value="Genomic_DNA"/>
</dbReference>
<dbReference type="AlphaFoldDB" id="A0A4E9DP69"/>
<proteinExistence type="predicted"/>
<organism evidence="1">
    <name type="scientific">Gibberella zeae</name>
    <name type="common">Wheat head blight fungus</name>
    <name type="synonym">Fusarium graminearum</name>
    <dbReference type="NCBI Taxonomy" id="5518"/>
    <lineage>
        <taxon>Eukaryota</taxon>
        <taxon>Fungi</taxon>
        <taxon>Dikarya</taxon>
        <taxon>Ascomycota</taxon>
        <taxon>Pezizomycotina</taxon>
        <taxon>Sordariomycetes</taxon>
        <taxon>Hypocreomycetidae</taxon>
        <taxon>Hypocreales</taxon>
        <taxon>Nectriaceae</taxon>
        <taxon>Fusarium</taxon>
    </lineage>
</organism>
<accession>A0A4E9DP69</accession>
<reference evidence="1" key="1">
    <citation type="submission" date="2019-04" db="EMBL/GenBank/DDBJ databases">
        <authorList>
            <person name="Melise S."/>
            <person name="Noan J."/>
            <person name="Okalmin O."/>
        </authorList>
    </citation>
    <scope>NUCLEOTIDE SEQUENCE</scope>
    <source>
        <strain evidence="1">FN9</strain>
    </source>
</reference>
<name>A0A4E9DP69_GIBZA</name>
<protein>
    <submittedName>
        <fullName evidence="1">Uncharacterized protein</fullName>
    </submittedName>
</protein>
<evidence type="ECO:0000313" key="1">
    <source>
        <dbReference type="EMBL" id="VIO53841.1"/>
    </source>
</evidence>
<sequence>MKAEMSTATEWNVAVGIYGTPLQRYTAFNPSWVRRRRVSLHFAHPMVMNQNDGDKHPPSVVSKL</sequence>